<comment type="similarity">
    <text evidence="3">Belongs to the glycosyltransferase 31 family. Beta3-Gal-T subfamily.</text>
</comment>
<evidence type="ECO:0000313" key="13">
    <source>
        <dbReference type="EMBL" id="KAK8379156.1"/>
    </source>
</evidence>
<dbReference type="InterPro" id="IPR003378">
    <property type="entry name" value="Fringe-like_glycosylTrfase"/>
</dbReference>
<organism evidence="13 14">
    <name type="scientific">Scylla paramamosain</name>
    <name type="common">Mud crab</name>
    <dbReference type="NCBI Taxonomy" id="85552"/>
    <lineage>
        <taxon>Eukaryota</taxon>
        <taxon>Metazoa</taxon>
        <taxon>Ecdysozoa</taxon>
        <taxon>Arthropoda</taxon>
        <taxon>Crustacea</taxon>
        <taxon>Multicrustacea</taxon>
        <taxon>Malacostraca</taxon>
        <taxon>Eumalacostraca</taxon>
        <taxon>Eucarida</taxon>
        <taxon>Decapoda</taxon>
        <taxon>Pleocyemata</taxon>
        <taxon>Brachyura</taxon>
        <taxon>Eubrachyura</taxon>
        <taxon>Portunoidea</taxon>
        <taxon>Portunidae</taxon>
        <taxon>Portuninae</taxon>
        <taxon>Scylla</taxon>
    </lineage>
</organism>
<evidence type="ECO:0000256" key="2">
    <source>
        <dbReference type="ARBA" id="ARBA00004922"/>
    </source>
</evidence>
<keyword evidence="7" id="KW-0812">Transmembrane</keyword>
<dbReference type="GO" id="GO:0016263">
    <property type="term" value="F:glycoprotein-N-acetylgalactosamine 3-beta-galactosyltransferase activity"/>
    <property type="evidence" value="ECO:0007669"/>
    <property type="project" value="UniProtKB-EC"/>
</dbReference>
<evidence type="ECO:0000256" key="3">
    <source>
        <dbReference type="ARBA" id="ARBA00006462"/>
    </source>
</evidence>
<dbReference type="PANTHER" id="PTHR23033">
    <property type="entry name" value="BETA1,3-GALACTOSYLTRANSFERASE"/>
    <property type="match status" value="1"/>
</dbReference>
<evidence type="ECO:0000256" key="4">
    <source>
        <dbReference type="ARBA" id="ARBA00012557"/>
    </source>
</evidence>
<dbReference type="AlphaFoldDB" id="A0AAW0SVL2"/>
<keyword evidence="5" id="KW-0328">Glycosyltransferase</keyword>
<reference evidence="13 14" key="1">
    <citation type="submission" date="2023-03" db="EMBL/GenBank/DDBJ databases">
        <title>High-quality genome of Scylla paramamosain provides insights in environmental adaptation.</title>
        <authorList>
            <person name="Zhang L."/>
        </authorList>
    </citation>
    <scope>NUCLEOTIDE SEQUENCE [LARGE SCALE GENOMIC DNA]</scope>
    <source>
        <strain evidence="13">LZ_2023a</strain>
        <tissue evidence="13">Muscle</tissue>
    </source>
</reference>
<evidence type="ECO:0000256" key="7">
    <source>
        <dbReference type="ARBA" id="ARBA00022692"/>
    </source>
</evidence>
<dbReference type="GO" id="GO:0000166">
    <property type="term" value="F:nucleotide binding"/>
    <property type="evidence" value="ECO:0007669"/>
    <property type="project" value="UniProtKB-KW"/>
</dbReference>
<dbReference type="GO" id="GO:0016020">
    <property type="term" value="C:membrane"/>
    <property type="evidence" value="ECO:0007669"/>
    <property type="project" value="UniProtKB-SubCell"/>
</dbReference>
<accession>A0AAW0SVL2</accession>
<evidence type="ECO:0000259" key="12">
    <source>
        <dbReference type="Pfam" id="PF02434"/>
    </source>
</evidence>
<keyword evidence="14" id="KW-1185">Reference proteome</keyword>
<keyword evidence="6" id="KW-0808">Transferase</keyword>
<name>A0AAW0SVL2_SCYPA</name>
<sequence length="281" mass="32349">MREVRILCLVLTYPARHITHALPVQRTWGKRCTKTMFITNADPEKQKNGKKEKEKVKINKGVVLQPDDVNELSFIKVPDTRLGKDGLWNKTKFAFTYAHDHYLDDFDWFVKADDDTYLIIENLRYWLHDKDQDKPLFYGAHFTPYAPKGYMSGGAGYVLSRGALREFYKVTSTSTATTYSEEDLQMATVLAAGGVYPSDLRDRDGRPLFFPLDAAYVMQPREKDHSFWYWKILAHDHPTGLTCCSPLTISFHYITGAAVYQMEFFIYHLKLFGVNEAIGAC</sequence>
<evidence type="ECO:0000256" key="5">
    <source>
        <dbReference type="ARBA" id="ARBA00022676"/>
    </source>
</evidence>
<evidence type="ECO:0000256" key="1">
    <source>
        <dbReference type="ARBA" id="ARBA00004606"/>
    </source>
</evidence>
<keyword evidence="9" id="KW-0735">Signal-anchor</keyword>
<dbReference type="EMBL" id="JARAKH010000043">
    <property type="protein sequence ID" value="KAK8379156.1"/>
    <property type="molecule type" value="Genomic_DNA"/>
</dbReference>
<comment type="pathway">
    <text evidence="2">Protein modification; protein glycosylation.</text>
</comment>
<proteinExistence type="inferred from homology"/>
<comment type="caution">
    <text evidence="13">The sequence shown here is derived from an EMBL/GenBank/DDBJ whole genome shotgun (WGS) entry which is preliminary data.</text>
</comment>
<evidence type="ECO:0000256" key="10">
    <source>
        <dbReference type="ARBA" id="ARBA00022989"/>
    </source>
</evidence>
<dbReference type="EC" id="2.4.1.122" evidence="4"/>
<evidence type="ECO:0000256" key="8">
    <source>
        <dbReference type="ARBA" id="ARBA00022741"/>
    </source>
</evidence>
<dbReference type="Proteomes" id="UP001487740">
    <property type="component" value="Unassembled WGS sequence"/>
</dbReference>
<feature type="domain" description="Fringe-like glycosyltransferase" evidence="12">
    <location>
        <begin position="99"/>
        <end position="190"/>
    </location>
</feature>
<evidence type="ECO:0000256" key="6">
    <source>
        <dbReference type="ARBA" id="ARBA00022679"/>
    </source>
</evidence>
<keyword evidence="10" id="KW-1133">Transmembrane helix</keyword>
<evidence type="ECO:0000256" key="11">
    <source>
        <dbReference type="ARBA" id="ARBA00023136"/>
    </source>
</evidence>
<gene>
    <name evidence="13" type="ORF">O3P69_019179</name>
</gene>
<dbReference type="PANTHER" id="PTHR23033:SF14">
    <property type="entry name" value="GLYCOPROTEIN-N-ACETYLGALACTOSAMINE 3-BETA-GALACTOSYLTRANSFERASE 1-RELATED"/>
    <property type="match status" value="1"/>
</dbReference>
<evidence type="ECO:0000256" key="9">
    <source>
        <dbReference type="ARBA" id="ARBA00022968"/>
    </source>
</evidence>
<dbReference type="Gene3D" id="3.90.550.50">
    <property type="match status" value="1"/>
</dbReference>
<keyword evidence="11" id="KW-0472">Membrane</keyword>
<comment type="subcellular location">
    <subcellularLocation>
        <location evidence="1">Membrane</location>
        <topology evidence="1">Single-pass type II membrane protein</topology>
    </subcellularLocation>
</comment>
<protein>
    <recommendedName>
        <fullName evidence="4">N-acetylgalactosaminide beta-1,3-galactosyltransferase</fullName>
        <ecNumber evidence="4">2.4.1.122</ecNumber>
    </recommendedName>
</protein>
<keyword evidence="8" id="KW-0547">Nucleotide-binding</keyword>
<evidence type="ECO:0000313" key="14">
    <source>
        <dbReference type="Proteomes" id="UP001487740"/>
    </source>
</evidence>
<dbReference type="InterPro" id="IPR026050">
    <property type="entry name" value="C1GALT1/C1GALT1_chp1"/>
</dbReference>
<dbReference type="Pfam" id="PF02434">
    <property type="entry name" value="Fringe"/>
    <property type="match status" value="1"/>
</dbReference>